<keyword evidence="2" id="KW-1185">Reference proteome</keyword>
<accession>C8RZC6</accession>
<gene>
    <name evidence="1" type="ORF">Rsw2DRAFT_1154</name>
</gene>
<dbReference type="eggNOG" id="ENOG5032HF4">
    <property type="taxonomic scope" value="Bacteria"/>
</dbReference>
<proteinExistence type="predicted"/>
<dbReference type="EMBL" id="ACYY01000005">
    <property type="protein sequence ID" value="EEW26083.1"/>
    <property type="molecule type" value="Genomic_DNA"/>
</dbReference>
<protein>
    <submittedName>
        <fullName evidence="1">Uncharacterized protein</fullName>
    </submittedName>
</protein>
<dbReference type="STRING" id="371731.Rsw2DRAFT_1154"/>
<dbReference type="AlphaFoldDB" id="C8RZC6"/>
<evidence type="ECO:0000313" key="1">
    <source>
        <dbReference type="EMBL" id="EEW26083.1"/>
    </source>
</evidence>
<name>C8RZC6_9RHOB</name>
<dbReference type="OrthoDB" id="7689048at2"/>
<sequence>MNPSVLPVDQMIEAALQHLLSGHGEARGLAHLLATRWPDQPVLEVIFAMTCAASTIETELASPRDREIAIETWRMAALLAVDLYGMRHRDLPAVTAADLLAYWQQHDGFFLPG</sequence>
<evidence type="ECO:0000313" key="2">
    <source>
        <dbReference type="Proteomes" id="UP000010121"/>
    </source>
</evidence>
<reference evidence="1 2" key="1">
    <citation type="submission" date="2009-08" db="EMBL/GenBank/DDBJ databases">
        <title>The draft genome of Rhodobacter sp. SW2.</title>
        <authorList>
            <consortium name="US DOE Joint Genome Institute (JGI-PGF)"/>
            <person name="Lucas S."/>
            <person name="Copeland A."/>
            <person name="Lapidus A."/>
            <person name="Glavina del Rio T."/>
            <person name="Tice H."/>
            <person name="Bruce D."/>
            <person name="Goodwin L."/>
            <person name="Pitluck S."/>
            <person name="Larimer F."/>
            <person name="Land M.L."/>
            <person name="Hauser L."/>
            <person name="Emerson D."/>
        </authorList>
    </citation>
    <scope>NUCLEOTIDE SEQUENCE [LARGE SCALE GENOMIC DNA]</scope>
    <source>
        <strain evidence="1 2">SW2</strain>
    </source>
</reference>
<comment type="caution">
    <text evidence="1">The sequence shown here is derived from an EMBL/GenBank/DDBJ whole genome shotgun (WGS) entry which is preliminary data.</text>
</comment>
<dbReference type="Proteomes" id="UP000010121">
    <property type="component" value="Unassembled WGS sequence"/>
</dbReference>
<organism evidence="1 2">
    <name type="scientific">Rhodobacter ferrooxidans</name>
    <dbReference type="NCBI Taxonomy" id="371731"/>
    <lineage>
        <taxon>Bacteria</taxon>
        <taxon>Pseudomonadati</taxon>
        <taxon>Pseudomonadota</taxon>
        <taxon>Alphaproteobacteria</taxon>
        <taxon>Rhodobacterales</taxon>
        <taxon>Rhodobacter group</taxon>
        <taxon>Rhodobacter</taxon>
    </lineage>
</organism>